<dbReference type="Proteomes" id="UP000305067">
    <property type="component" value="Unassembled WGS sequence"/>
</dbReference>
<dbReference type="GO" id="GO:0016740">
    <property type="term" value="F:transferase activity"/>
    <property type="evidence" value="ECO:0007669"/>
    <property type="project" value="UniProtKB-KW"/>
</dbReference>
<dbReference type="OrthoDB" id="2094832at2759"/>
<evidence type="ECO:0000256" key="4">
    <source>
        <dbReference type="ARBA" id="ARBA00038314"/>
    </source>
</evidence>
<proteinExistence type="inferred from homology"/>
<keyword evidence="3" id="KW-0949">S-adenosyl-L-methionine</keyword>
<dbReference type="PANTHER" id="PTHR35897:SF1">
    <property type="entry name" value="METHYLTRANSFERASE AUSD"/>
    <property type="match status" value="1"/>
</dbReference>
<evidence type="ECO:0008006" key="7">
    <source>
        <dbReference type="Google" id="ProtNLM"/>
    </source>
</evidence>
<protein>
    <recommendedName>
        <fullName evidence="7">Methyltransferase domain-containing protein</fullName>
    </recommendedName>
</protein>
<dbReference type="Gene3D" id="3.40.50.150">
    <property type="entry name" value="Vaccinia Virus protein VP39"/>
    <property type="match status" value="1"/>
</dbReference>
<dbReference type="InterPro" id="IPR051654">
    <property type="entry name" value="Meroterpenoid_MTases"/>
</dbReference>
<dbReference type="STRING" id="1884261.A0A5C3QK36"/>
<evidence type="ECO:0000256" key="3">
    <source>
        <dbReference type="ARBA" id="ARBA00022691"/>
    </source>
</evidence>
<comment type="similarity">
    <text evidence="4">Belongs to the class I-like SAM-binding methyltransferase superfamily.</text>
</comment>
<evidence type="ECO:0000313" key="6">
    <source>
        <dbReference type="Proteomes" id="UP000305067"/>
    </source>
</evidence>
<keyword evidence="2" id="KW-0808">Transferase</keyword>
<organism evidence="5 6">
    <name type="scientific">Pterulicium gracile</name>
    <dbReference type="NCBI Taxonomy" id="1884261"/>
    <lineage>
        <taxon>Eukaryota</taxon>
        <taxon>Fungi</taxon>
        <taxon>Dikarya</taxon>
        <taxon>Basidiomycota</taxon>
        <taxon>Agaricomycotina</taxon>
        <taxon>Agaricomycetes</taxon>
        <taxon>Agaricomycetidae</taxon>
        <taxon>Agaricales</taxon>
        <taxon>Pleurotineae</taxon>
        <taxon>Pterulaceae</taxon>
        <taxon>Pterulicium</taxon>
    </lineage>
</organism>
<gene>
    <name evidence="5" type="ORF">BDV98DRAFT_566742</name>
</gene>
<accession>A0A5C3QK36</accession>
<dbReference type="EMBL" id="ML178823">
    <property type="protein sequence ID" value="TFL02132.1"/>
    <property type="molecule type" value="Genomic_DNA"/>
</dbReference>
<dbReference type="InterPro" id="IPR029063">
    <property type="entry name" value="SAM-dependent_MTases_sf"/>
</dbReference>
<sequence>MSTFFDERPAKVTTGRMILSRMQAQEDELEDACYPLPITTQKISGRKLALPTKSTKSAASTMDMYLEDPYSDLGSDTSDEEFAEDARNYAVRQYAKNSIPASCGLCADELSFFKAWTGIISEEELISHILRVRDDVFERYPYPCIRYLTFARLRIHWHPAYERLLSAGQNRHSLFLDLGSCFGTDVRKLVVDGFPPECILASDLRPDFWDLGQRLFKELPGQSKLRFLPGDIFDNNFLDVRNDGYRAPDLDTASPSTLATASSLTRLRGRVSLIHVASLFHLFDEHQQLNLAQRLAALLSPEPGSFIFGSHGCRLEEGYRVSGSGSSGPMSFRHSEQSWKDMWDGGVFLLGTVHVETRVEQVLTGDALDNGGKLYHLVWSVTRR</sequence>
<reference evidence="5 6" key="1">
    <citation type="journal article" date="2019" name="Nat. Ecol. Evol.">
        <title>Megaphylogeny resolves global patterns of mushroom evolution.</title>
        <authorList>
            <person name="Varga T."/>
            <person name="Krizsan K."/>
            <person name="Foldi C."/>
            <person name="Dima B."/>
            <person name="Sanchez-Garcia M."/>
            <person name="Sanchez-Ramirez S."/>
            <person name="Szollosi G.J."/>
            <person name="Szarkandi J.G."/>
            <person name="Papp V."/>
            <person name="Albert L."/>
            <person name="Andreopoulos W."/>
            <person name="Angelini C."/>
            <person name="Antonin V."/>
            <person name="Barry K.W."/>
            <person name="Bougher N.L."/>
            <person name="Buchanan P."/>
            <person name="Buyck B."/>
            <person name="Bense V."/>
            <person name="Catcheside P."/>
            <person name="Chovatia M."/>
            <person name="Cooper J."/>
            <person name="Damon W."/>
            <person name="Desjardin D."/>
            <person name="Finy P."/>
            <person name="Geml J."/>
            <person name="Haridas S."/>
            <person name="Hughes K."/>
            <person name="Justo A."/>
            <person name="Karasinski D."/>
            <person name="Kautmanova I."/>
            <person name="Kiss B."/>
            <person name="Kocsube S."/>
            <person name="Kotiranta H."/>
            <person name="LaButti K.M."/>
            <person name="Lechner B.E."/>
            <person name="Liimatainen K."/>
            <person name="Lipzen A."/>
            <person name="Lukacs Z."/>
            <person name="Mihaltcheva S."/>
            <person name="Morgado L.N."/>
            <person name="Niskanen T."/>
            <person name="Noordeloos M.E."/>
            <person name="Ohm R.A."/>
            <person name="Ortiz-Santana B."/>
            <person name="Ovrebo C."/>
            <person name="Racz N."/>
            <person name="Riley R."/>
            <person name="Savchenko A."/>
            <person name="Shiryaev A."/>
            <person name="Soop K."/>
            <person name="Spirin V."/>
            <person name="Szebenyi C."/>
            <person name="Tomsovsky M."/>
            <person name="Tulloss R.E."/>
            <person name="Uehling J."/>
            <person name="Grigoriev I.V."/>
            <person name="Vagvolgyi C."/>
            <person name="Papp T."/>
            <person name="Martin F.M."/>
            <person name="Miettinen O."/>
            <person name="Hibbett D.S."/>
            <person name="Nagy L.G."/>
        </authorList>
    </citation>
    <scope>NUCLEOTIDE SEQUENCE [LARGE SCALE GENOMIC DNA]</scope>
    <source>
        <strain evidence="5 6">CBS 309.79</strain>
    </source>
</reference>
<comment type="pathway">
    <text evidence="1">Secondary metabolite biosynthesis.</text>
</comment>
<evidence type="ECO:0000256" key="1">
    <source>
        <dbReference type="ARBA" id="ARBA00005179"/>
    </source>
</evidence>
<dbReference type="PANTHER" id="PTHR35897">
    <property type="entry name" value="METHYLTRANSFERASE AUSD"/>
    <property type="match status" value="1"/>
</dbReference>
<dbReference type="AlphaFoldDB" id="A0A5C3QK36"/>
<dbReference type="SUPFAM" id="SSF53335">
    <property type="entry name" value="S-adenosyl-L-methionine-dependent methyltransferases"/>
    <property type="match status" value="1"/>
</dbReference>
<evidence type="ECO:0000313" key="5">
    <source>
        <dbReference type="EMBL" id="TFL02132.1"/>
    </source>
</evidence>
<evidence type="ECO:0000256" key="2">
    <source>
        <dbReference type="ARBA" id="ARBA00022679"/>
    </source>
</evidence>
<keyword evidence="6" id="KW-1185">Reference proteome</keyword>
<name>A0A5C3QK36_9AGAR</name>